<feature type="transmembrane region" description="Helical" evidence="8">
    <location>
        <begin position="288"/>
        <end position="309"/>
    </location>
</feature>
<feature type="transmembrane region" description="Helical" evidence="8">
    <location>
        <begin position="240"/>
        <end position="260"/>
    </location>
</feature>
<evidence type="ECO:0000256" key="7">
    <source>
        <dbReference type="ARBA" id="ARBA00023136"/>
    </source>
</evidence>
<dbReference type="PROSITE" id="PS50928">
    <property type="entry name" value="ABC_TM1"/>
    <property type="match status" value="1"/>
</dbReference>
<name>A0ABT5IVY5_9NEIS</name>
<dbReference type="EMBL" id="JAQQLF010000005">
    <property type="protein sequence ID" value="MDC7716435.1"/>
    <property type="molecule type" value="Genomic_DNA"/>
</dbReference>
<dbReference type="InterPro" id="IPR035906">
    <property type="entry name" value="MetI-like_sf"/>
</dbReference>
<comment type="caution">
    <text evidence="10">The sequence shown here is derived from an EMBL/GenBank/DDBJ whole genome shotgun (WGS) entry which is preliminary data.</text>
</comment>
<keyword evidence="3 8" id="KW-0813">Transport</keyword>
<feature type="domain" description="ABC transmembrane type-1" evidence="9">
    <location>
        <begin position="202"/>
        <end position="408"/>
    </location>
</feature>
<protein>
    <submittedName>
        <fullName evidence="10">ABC transporter permease</fullName>
    </submittedName>
</protein>
<evidence type="ECO:0000256" key="2">
    <source>
        <dbReference type="ARBA" id="ARBA00007069"/>
    </source>
</evidence>
<evidence type="ECO:0000256" key="4">
    <source>
        <dbReference type="ARBA" id="ARBA00022475"/>
    </source>
</evidence>
<evidence type="ECO:0000313" key="11">
    <source>
        <dbReference type="Proteomes" id="UP001219956"/>
    </source>
</evidence>
<feature type="transmembrane region" description="Helical" evidence="8">
    <location>
        <begin position="34"/>
        <end position="57"/>
    </location>
</feature>
<keyword evidence="6 8" id="KW-1133">Transmembrane helix</keyword>
<evidence type="ECO:0000256" key="1">
    <source>
        <dbReference type="ARBA" id="ARBA00004651"/>
    </source>
</evidence>
<evidence type="ECO:0000256" key="8">
    <source>
        <dbReference type="RuleBase" id="RU363032"/>
    </source>
</evidence>
<accession>A0ABT5IVY5</accession>
<dbReference type="RefSeq" id="WP_272750847.1">
    <property type="nucleotide sequence ID" value="NZ_JAQQLF010000005.1"/>
</dbReference>
<gene>
    <name evidence="10" type="ORF">PQU95_04295</name>
</gene>
<feature type="transmembrane region" description="Helical" evidence="8">
    <location>
        <begin position="206"/>
        <end position="228"/>
    </location>
</feature>
<dbReference type="InterPro" id="IPR000515">
    <property type="entry name" value="MetI-like"/>
</dbReference>
<comment type="subcellular location">
    <subcellularLocation>
        <location evidence="1 8">Cell membrane</location>
        <topology evidence="1 8">Multi-pass membrane protein</topology>
    </subcellularLocation>
</comment>
<keyword evidence="4" id="KW-1003">Cell membrane</keyword>
<organism evidence="10 11">
    <name type="scientific">Vogesella aquatica</name>
    <dbReference type="NCBI Taxonomy" id="2984206"/>
    <lineage>
        <taxon>Bacteria</taxon>
        <taxon>Pseudomonadati</taxon>
        <taxon>Pseudomonadota</taxon>
        <taxon>Betaproteobacteria</taxon>
        <taxon>Neisseriales</taxon>
        <taxon>Chromobacteriaceae</taxon>
        <taxon>Vogesella</taxon>
    </lineage>
</organism>
<proteinExistence type="inferred from homology"/>
<feature type="transmembrane region" description="Helical" evidence="8">
    <location>
        <begin position="341"/>
        <end position="365"/>
    </location>
</feature>
<reference evidence="10 11" key="1">
    <citation type="submission" date="2023-01" db="EMBL/GenBank/DDBJ databases">
        <title>Novel species of the genus Vogesella isolated from rivers.</title>
        <authorList>
            <person name="Lu H."/>
        </authorList>
    </citation>
    <scope>NUCLEOTIDE SEQUENCE [LARGE SCALE GENOMIC DNA]</scope>
    <source>
        <strain evidence="10 11">DC21W</strain>
    </source>
</reference>
<evidence type="ECO:0000256" key="6">
    <source>
        <dbReference type="ARBA" id="ARBA00022989"/>
    </source>
</evidence>
<feature type="transmembrane region" description="Helical" evidence="8">
    <location>
        <begin position="385"/>
        <end position="408"/>
    </location>
</feature>
<evidence type="ECO:0000313" key="10">
    <source>
        <dbReference type="EMBL" id="MDC7716435.1"/>
    </source>
</evidence>
<keyword evidence="11" id="KW-1185">Reference proteome</keyword>
<dbReference type="CDD" id="cd06261">
    <property type="entry name" value="TM_PBP2"/>
    <property type="match status" value="1"/>
</dbReference>
<sequence>MSQTLTVNAPLTAADGELLTVKLARERRNKQLKAVALVAPLAIFLLLTFLVPIFMLLGRSVDNPEVVTHLPATSKLIASWDRRALPSEDVFQAMARDLTAAKEDKSVPEVAKRLNMDISGFRSLIQKTARKMPLELAAGESMRDRFIQIDERWGDPDHWHVIAKNAKSWTPYYLYSSLDLRETKAGTPELAPEEERAFISIFGRTLWISFWVTVFCLLLGYPLAYWLANLPARKSNLLMILVLLPFWTSVLVRVASWIVLLQREGLINSALMNLGIIGEPLQLAFNRVGVYIAMVHILLPFVILPAYSVMKSIPPTYMRAAISLGDHPFAAFWKIYFPQTVAGVAAGALLVFIMCIGYYITPALLGSPEEQMVSYYVAFYTNVTINWGMAAALGSLLLIATMTLYAVYSKLVGANKLSLG</sequence>
<evidence type="ECO:0000256" key="5">
    <source>
        <dbReference type="ARBA" id="ARBA00022692"/>
    </source>
</evidence>
<dbReference type="PANTHER" id="PTHR42929:SF5">
    <property type="entry name" value="ABC TRANSPORTER PERMEASE PROTEIN"/>
    <property type="match status" value="1"/>
</dbReference>
<dbReference type="PANTHER" id="PTHR42929">
    <property type="entry name" value="INNER MEMBRANE ABC TRANSPORTER PERMEASE PROTEIN YDCU-RELATED-RELATED"/>
    <property type="match status" value="1"/>
</dbReference>
<evidence type="ECO:0000259" key="9">
    <source>
        <dbReference type="PROSITE" id="PS50928"/>
    </source>
</evidence>
<dbReference type="Pfam" id="PF00528">
    <property type="entry name" value="BPD_transp_1"/>
    <property type="match status" value="1"/>
</dbReference>
<dbReference type="SUPFAM" id="SSF161098">
    <property type="entry name" value="MetI-like"/>
    <property type="match status" value="1"/>
</dbReference>
<keyword evidence="5 8" id="KW-0812">Transmembrane</keyword>
<dbReference type="Gene3D" id="1.10.3720.10">
    <property type="entry name" value="MetI-like"/>
    <property type="match status" value="1"/>
</dbReference>
<evidence type="ECO:0000256" key="3">
    <source>
        <dbReference type="ARBA" id="ARBA00022448"/>
    </source>
</evidence>
<dbReference type="Proteomes" id="UP001219956">
    <property type="component" value="Unassembled WGS sequence"/>
</dbReference>
<keyword evidence="7 8" id="KW-0472">Membrane</keyword>
<comment type="similarity">
    <text evidence="2">Belongs to the binding-protein-dependent transport system permease family. CysTW subfamily.</text>
</comment>